<reference evidence="9 10" key="1">
    <citation type="journal article" date="2020" name="Cell">
        <title>Large-Scale Comparative Analyses of Tick Genomes Elucidate Their Genetic Diversity and Vector Capacities.</title>
        <authorList>
            <consortium name="Tick Genome and Microbiome Consortium (TIGMIC)"/>
            <person name="Jia N."/>
            <person name="Wang J."/>
            <person name="Shi W."/>
            <person name="Du L."/>
            <person name="Sun Y."/>
            <person name="Zhan W."/>
            <person name="Jiang J.F."/>
            <person name="Wang Q."/>
            <person name="Zhang B."/>
            <person name="Ji P."/>
            <person name="Bell-Sakyi L."/>
            <person name="Cui X.M."/>
            <person name="Yuan T.T."/>
            <person name="Jiang B.G."/>
            <person name="Yang W.F."/>
            <person name="Lam T.T."/>
            <person name="Chang Q.C."/>
            <person name="Ding S.J."/>
            <person name="Wang X.J."/>
            <person name="Zhu J.G."/>
            <person name="Ruan X.D."/>
            <person name="Zhao L."/>
            <person name="Wei J.T."/>
            <person name="Ye R.Z."/>
            <person name="Que T.C."/>
            <person name="Du C.H."/>
            <person name="Zhou Y.H."/>
            <person name="Cheng J.X."/>
            <person name="Dai P.F."/>
            <person name="Guo W.B."/>
            <person name="Han X.H."/>
            <person name="Huang E.J."/>
            <person name="Li L.F."/>
            <person name="Wei W."/>
            <person name="Gao Y.C."/>
            <person name="Liu J.Z."/>
            <person name="Shao H.Z."/>
            <person name="Wang X."/>
            <person name="Wang C.C."/>
            <person name="Yang T.C."/>
            <person name="Huo Q.B."/>
            <person name="Li W."/>
            <person name="Chen H.Y."/>
            <person name="Chen S.E."/>
            <person name="Zhou L.G."/>
            <person name="Ni X.B."/>
            <person name="Tian J.H."/>
            <person name="Sheng Y."/>
            <person name="Liu T."/>
            <person name="Pan Y.S."/>
            <person name="Xia L.Y."/>
            <person name="Li J."/>
            <person name="Zhao F."/>
            <person name="Cao W.C."/>
        </authorList>
    </citation>
    <scope>NUCLEOTIDE SEQUENCE [LARGE SCALE GENOMIC DNA]</scope>
    <source>
        <strain evidence="9">HaeL-2018</strain>
    </source>
</reference>
<dbReference type="SUPFAM" id="SSF57716">
    <property type="entry name" value="Glucocorticoid receptor-like (DNA-binding domain)"/>
    <property type="match status" value="1"/>
</dbReference>
<sequence>MRCCCVPFCTSSVRKKEPNVSYHEFPVDEALKTQWLKNISRKNWEPNSTSNYSVVCSLHFRPEDFRTDTKRRRLKQNAVPSVFLHYPKYMKPAPKRETRSDASIKKRKREPSPARTTSAAHKASSTLVLPAVTSRDAATVAACSTQGEVSEMEGIDVFGQRTSSSDCQDCETDMDEAETMAATPRPACALRTIGTQAEVRYTSAAYLERKKWTDKQRAWKARNERLQATVDAYKKELARLKEDNNVVKFLSIVNDAHQGNAKARLIMDQVVNYEAKKPAWSEITVRHCIILRNLSTKSYEYIRTENLLGLPCRTTLQKYLGSASGETGFSDLVKQRLNTELECLQTPQAKVCSLVVDEMRIKQRLEYHAQTKRRVSWRRRQTIRHVIKKTEELGFQVVRLVTDNHRTNVAAMEILSGGQLQTQVTHPADPSRQLLLAFDQSHVIKNIRSQFLSKDFGQNQEISSTYVKDLYELQRGSSVKPVRFLTRRHLYPSNLEKMGVKTALQVFSPAVTAALSFMKDQAGHTCDAKFAGVGPTVEFMSNMHKWFVLMDVSNCQQHIHQNNPDTKEFSDPDDPRLQWLELVFIEYIENLKETSSEDSFLTKETYHALVFTTVSNVQCIRLLLSELRFQFVFTRKLSSDPIESFFGILRRCAGCNDMLDVRSTLCGIEKMLKTGIVASSKSSNVSSSTSFCSSRAIVGSNVHSTEITPSPTVKLAQQALRDVCTSATPFLPTADMAALSFVGGYIARAVAENIACDKCVALVQKPRGSCATDGLISHQDRGGLSYPTQQLVRLLHGLKKFVDAMLSDRRSLTKPLEACLTHSVEVITSMPVLVCANSDESHRRELVELICRKFIKPLLTNHAFDMTDKNAEPRWRPSGVAPTVTTLLVLHHDLRLPVDQAVRVGWWYCGRSPRANPWDHPSTGLWSATCMHWSCGQGTAGLCCLLDSLDQSTLFVLASPR</sequence>
<evidence type="ECO:0000259" key="8">
    <source>
        <dbReference type="PROSITE" id="PS50950"/>
    </source>
</evidence>
<dbReference type="GO" id="GO:0003677">
    <property type="term" value="F:DNA binding"/>
    <property type="evidence" value="ECO:0007669"/>
    <property type="project" value="UniProtKB-UniRule"/>
</dbReference>
<evidence type="ECO:0000256" key="5">
    <source>
        <dbReference type="PROSITE-ProRule" id="PRU00309"/>
    </source>
</evidence>
<dbReference type="InterPro" id="IPR006612">
    <property type="entry name" value="THAP_Znf"/>
</dbReference>
<dbReference type="SMART" id="SM00980">
    <property type="entry name" value="THAP"/>
    <property type="match status" value="1"/>
</dbReference>
<comment type="caution">
    <text evidence="9">The sequence shown here is derived from an EMBL/GenBank/DDBJ whole genome shotgun (WGS) entry which is preliminary data.</text>
</comment>
<evidence type="ECO:0000256" key="7">
    <source>
        <dbReference type="SAM" id="MobiDB-lite"/>
    </source>
</evidence>
<keyword evidence="1" id="KW-0479">Metal-binding</keyword>
<proteinExistence type="predicted"/>
<keyword evidence="10" id="KW-1185">Reference proteome</keyword>
<dbReference type="Pfam" id="PF21788">
    <property type="entry name" value="TNP-like_GBD"/>
    <property type="match status" value="1"/>
</dbReference>
<dbReference type="Gene3D" id="6.20.210.20">
    <property type="entry name" value="THAP domain"/>
    <property type="match status" value="1"/>
</dbReference>
<feature type="compositionally biased region" description="Basic and acidic residues" evidence="7">
    <location>
        <begin position="94"/>
        <end position="104"/>
    </location>
</feature>
<dbReference type="Pfam" id="PF05485">
    <property type="entry name" value="THAP"/>
    <property type="match status" value="1"/>
</dbReference>
<dbReference type="PANTHER" id="PTHR48257:SF1">
    <property type="match status" value="1"/>
</dbReference>
<dbReference type="PANTHER" id="PTHR48257">
    <property type="match status" value="1"/>
</dbReference>
<dbReference type="VEuPathDB" id="VectorBase:HLOH_059718"/>
<evidence type="ECO:0000256" key="6">
    <source>
        <dbReference type="SAM" id="Coils"/>
    </source>
</evidence>
<evidence type="ECO:0000256" key="1">
    <source>
        <dbReference type="ARBA" id="ARBA00022723"/>
    </source>
</evidence>
<dbReference type="OMA" id="LMEKSTC"/>
<dbReference type="OrthoDB" id="6488501at2759"/>
<feature type="coiled-coil region" evidence="6">
    <location>
        <begin position="216"/>
        <end position="243"/>
    </location>
</feature>
<dbReference type="GO" id="GO:0008270">
    <property type="term" value="F:zinc ion binding"/>
    <property type="evidence" value="ECO:0007669"/>
    <property type="project" value="UniProtKB-KW"/>
</dbReference>
<evidence type="ECO:0000313" key="9">
    <source>
        <dbReference type="EMBL" id="KAH9363062.1"/>
    </source>
</evidence>
<dbReference type="PROSITE" id="PS50950">
    <property type="entry name" value="ZF_THAP"/>
    <property type="match status" value="1"/>
</dbReference>
<accession>A0A9J6F9Z0</accession>
<dbReference type="EMBL" id="JABSTR010000001">
    <property type="protein sequence ID" value="KAH9363062.1"/>
    <property type="molecule type" value="Genomic_DNA"/>
</dbReference>
<keyword evidence="3" id="KW-0862">Zinc</keyword>
<keyword evidence="6" id="KW-0175">Coiled coil</keyword>
<keyword evidence="2 5" id="KW-0863">Zinc-finger</keyword>
<dbReference type="Proteomes" id="UP000821853">
    <property type="component" value="Chromosome 1"/>
</dbReference>
<evidence type="ECO:0000256" key="2">
    <source>
        <dbReference type="ARBA" id="ARBA00022771"/>
    </source>
</evidence>
<gene>
    <name evidence="9" type="ORF">HPB48_014156</name>
</gene>
<feature type="domain" description="THAP-type" evidence="8">
    <location>
        <begin position="1"/>
        <end position="83"/>
    </location>
</feature>
<organism evidence="9 10">
    <name type="scientific">Haemaphysalis longicornis</name>
    <name type="common">Bush tick</name>
    <dbReference type="NCBI Taxonomy" id="44386"/>
    <lineage>
        <taxon>Eukaryota</taxon>
        <taxon>Metazoa</taxon>
        <taxon>Ecdysozoa</taxon>
        <taxon>Arthropoda</taxon>
        <taxon>Chelicerata</taxon>
        <taxon>Arachnida</taxon>
        <taxon>Acari</taxon>
        <taxon>Parasitiformes</taxon>
        <taxon>Ixodida</taxon>
        <taxon>Ixodoidea</taxon>
        <taxon>Ixodidae</taxon>
        <taxon>Haemaphysalinae</taxon>
        <taxon>Haemaphysalis</taxon>
    </lineage>
</organism>
<name>A0A9J6F9Z0_HAELO</name>
<dbReference type="AlphaFoldDB" id="A0A9J6F9Z0"/>
<feature type="region of interest" description="Disordered" evidence="7">
    <location>
        <begin position="93"/>
        <end position="125"/>
    </location>
</feature>
<evidence type="ECO:0000256" key="3">
    <source>
        <dbReference type="ARBA" id="ARBA00022833"/>
    </source>
</evidence>
<protein>
    <recommendedName>
        <fullName evidence="8">THAP-type domain-containing protein</fullName>
    </recommendedName>
</protein>
<dbReference type="InterPro" id="IPR048366">
    <property type="entry name" value="TNP-like_GBD"/>
</dbReference>
<evidence type="ECO:0000313" key="10">
    <source>
        <dbReference type="Proteomes" id="UP000821853"/>
    </source>
</evidence>
<keyword evidence="4 5" id="KW-0238">DNA-binding</keyword>
<dbReference type="SMART" id="SM00692">
    <property type="entry name" value="DM3"/>
    <property type="match status" value="1"/>
</dbReference>
<evidence type="ECO:0000256" key="4">
    <source>
        <dbReference type="ARBA" id="ARBA00023125"/>
    </source>
</evidence>
<feature type="compositionally biased region" description="Polar residues" evidence="7">
    <location>
        <begin position="114"/>
        <end position="125"/>
    </location>
</feature>
<dbReference type="InterPro" id="IPR038441">
    <property type="entry name" value="THAP_Znf_sf"/>
</dbReference>